<dbReference type="InterPro" id="IPR005467">
    <property type="entry name" value="His_kinase_dom"/>
</dbReference>
<name>A0ABP9SMD4_9ACTN</name>
<comment type="catalytic activity">
    <reaction evidence="1">
        <text>ATP + protein L-histidine = ADP + protein N-phospho-L-histidine.</text>
        <dbReference type="EC" id="2.7.13.3"/>
    </reaction>
</comment>
<dbReference type="Pfam" id="PF00512">
    <property type="entry name" value="HisKA"/>
    <property type="match status" value="1"/>
</dbReference>
<dbReference type="Pfam" id="PF00672">
    <property type="entry name" value="HAMP"/>
    <property type="match status" value="1"/>
</dbReference>
<dbReference type="CDD" id="cd00082">
    <property type="entry name" value="HisKA"/>
    <property type="match status" value="1"/>
</dbReference>
<evidence type="ECO:0000313" key="15">
    <source>
        <dbReference type="Proteomes" id="UP001501570"/>
    </source>
</evidence>
<evidence type="ECO:0000256" key="9">
    <source>
        <dbReference type="ARBA" id="ARBA00023012"/>
    </source>
</evidence>
<dbReference type="EC" id="2.7.13.3" evidence="3"/>
<dbReference type="CDD" id="cd00075">
    <property type="entry name" value="HATPase"/>
    <property type="match status" value="1"/>
</dbReference>
<evidence type="ECO:0000256" key="3">
    <source>
        <dbReference type="ARBA" id="ARBA00012438"/>
    </source>
</evidence>
<organism evidence="14 15">
    <name type="scientific">Rugosimonospora acidiphila</name>
    <dbReference type="NCBI Taxonomy" id="556531"/>
    <lineage>
        <taxon>Bacteria</taxon>
        <taxon>Bacillati</taxon>
        <taxon>Actinomycetota</taxon>
        <taxon>Actinomycetes</taxon>
        <taxon>Micromonosporales</taxon>
        <taxon>Micromonosporaceae</taxon>
        <taxon>Rugosimonospora</taxon>
    </lineage>
</organism>
<evidence type="ECO:0000259" key="13">
    <source>
        <dbReference type="PROSITE" id="PS50885"/>
    </source>
</evidence>
<dbReference type="SMART" id="SM00388">
    <property type="entry name" value="HisKA"/>
    <property type="match status" value="1"/>
</dbReference>
<dbReference type="CDD" id="cd06225">
    <property type="entry name" value="HAMP"/>
    <property type="match status" value="1"/>
</dbReference>
<dbReference type="SUPFAM" id="SSF47384">
    <property type="entry name" value="Homodimeric domain of signal transducing histidine kinase"/>
    <property type="match status" value="1"/>
</dbReference>
<dbReference type="PANTHER" id="PTHR45436:SF5">
    <property type="entry name" value="SENSOR HISTIDINE KINASE TRCS"/>
    <property type="match status" value="1"/>
</dbReference>
<dbReference type="InterPro" id="IPR036097">
    <property type="entry name" value="HisK_dim/P_sf"/>
</dbReference>
<gene>
    <name evidence="14" type="ORF">GCM10023322_68120</name>
</gene>
<protein>
    <recommendedName>
        <fullName evidence="3">histidine kinase</fullName>
        <ecNumber evidence="3">2.7.13.3</ecNumber>
    </recommendedName>
</protein>
<dbReference type="SUPFAM" id="SSF158472">
    <property type="entry name" value="HAMP domain-like"/>
    <property type="match status" value="1"/>
</dbReference>
<feature type="domain" description="Histidine kinase" evidence="12">
    <location>
        <begin position="166"/>
        <end position="379"/>
    </location>
</feature>
<dbReference type="Gene3D" id="3.30.565.10">
    <property type="entry name" value="Histidine kinase-like ATPase, C-terminal domain"/>
    <property type="match status" value="1"/>
</dbReference>
<evidence type="ECO:0000256" key="6">
    <source>
        <dbReference type="ARBA" id="ARBA00022692"/>
    </source>
</evidence>
<reference evidence="15" key="1">
    <citation type="journal article" date="2019" name="Int. J. Syst. Evol. Microbiol.">
        <title>The Global Catalogue of Microorganisms (GCM) 10K type strain sequencing project: providing services to taxonomists for standard genome sequencing and annotation.</title>
        <authorList>
            <consortium name="The Broad Institute Genomics Platform"/>
            <consortium name="The Broad Institute Genome Sequencing Center for Infectious Disease"/>
            <person name="Wu L."/>
            <person name="Ma J."/>
        </authorList>
    </citation>
    <scope>NUCLEOTIDE SEQUENCE [LARGE SCALE GENOMIC DNA]</scope>
    <source>
        <strain evidence="15">JCM 18304</strain>
    </source>
</reference>
<accession>A0ABP9SMD4</accession>
<dbReference type="InterPro" id="IPR004358">
    <property type="entry name" value="Sig_transdc_His_kin-like_C"/>
</dbReference>
<dbReference type="SMART" id="SM00304">
    <property type="entry name" value="HAMP"/>
    <property type="match status" value="1"/>
</dbReference>
<keyword evidence="4" id="KW-0597">Phosphoprotein</keyword>
<dbReference type="Proteomes" id="UP001501570">
    <property type="component" value="Unassembled WGS sequence"/>
</dbReference>
<evidence type="ECO:0000256" key="1">
    <source>
        <dbReference type="ARBA" id="ARBA00000085"/>
    </source>
</evidence>
<evidence type="ECO:0000259" key="12">
    <source>
        <dbReference type="PROSITE" id="PS50109"/>
    </source>
</evidence>
<dbReference type="PRINTS" id="PR00344">
    <property type="entry name" value="BCTRLSENSOR"/>
</dbReference>
<keyword evidence="7" id="KW-0418">Kinase</keyword>
<dbReference type="EMBL" id="BAABJQ010000029">
    <property type="protein sequence ID" value="GAA5197262.1"/>
    <property type="molecule type" value="Genomic_DNA"/>
</dbReference>
<dbReference type="InterPro" id="IPR003660">
    <property type="entry name" value="HAMP_dom"/>
</dbReference>
<keyword evidence="10 11" id="KW-0472">Membrane</keyword>
<feature type="transmembrane region" description="Helical" evidence="11">
    <location>
        <begin position="21"/>
        <end position="50"/>
    </location>
</feature>
<dbReference type="InterPro" id="IPR003594">
    <property type="entry name" value="HATPase_dom"/>
</dbReference>
<comment type="caution">
    <text evidence="14">The sequence shown here is derived from an EMBL/GenBank/DDBJ whole genome shotgun (WGS) entry which is preliminary data.</text>
</comment>
<proteinExistence type="predicted"/>
<evidence type="ECO:0000256" key="7">
    <source>
        <dbReference type="ARBA" id="ARBA00022777"/>
    </source>
</evidence>
<feature type="domain" description="HAMP" evidence="13">
    <location>
        <begin position="99"/>
        <end position="151"/>
    </location>
</feature>
<keyword evidence="5" id="KW-0808">Transferase</keyword>
<evidence type="ECO:0000256" key="8">
    <source>
        <dbReference type="ARBA" id="ARBA00022989"/>
    </source>
</evidence>
<evidence type="ECO:0000313" key="14">
    <source>
        <dbReference type="EMBL" id="GAA5197262.1"/>
    </source>
</evidence>
<evidence type="ECO:0000256" key="10">
    <source>
        <dbReference type="ARBA" id="ARBA00023136"/>
    </source>
</evidence>
<evidence type="ECO:0000256" key="5">
    <source>
        <dbReference type="ARBA" id="ARBA00022679"/>
    </source>
</evidence>
<keyword evidence="8 11" id="KW-1133">Transmembrane helix</keyword>
<keyword evidence="15" id="KW-1185">Reference proteome</keyword>
<dbReference type="Gene3D" id="1.10.287.130">
    <property type="match status" value="1"/>
</dbReference>
<feature type="transmembrane region" description="Helical" evidence="11">
    <location>
        <begin position="75"/>
        <end position="97"/>
    </location>
</feature>
<keyword evidence="6 11" id="KW-0812">Transmembrane</keyword>
<dbReference type="RefSeq" id="WP_345636703.1">
    <property type="nucleotide sequence ID" value="NZ_BAABJQ010000029.1"/>
</dbReference>
<dbReference type="InterPro" id="IPR050428">
    <property type="entry name" value="TCS_sensor_his_kinase"/>
</dbReference>
<dbReference type="SUPFAM" id="SSF55874">
    <property type="entry name" value="ATPase domain of HSP90 chaperone/DNA topoisomerase II/histidine kinase"/>
    <property type="match status" value="1"/>
</dbReference>
<dbReference type="Pfam" id="PF02518">
    <property type="entry name" value="HATPase_c"/>
    <property type="match status" value="1"/>
</dbReference>
<dbReference type="PROSITE" id="PS50885">
    <property type="entry name" value="HAMP"/>
    <property type="match status" value="1"/>
</dbReference>
<dbReference type="SMART" id="SM00387">
    <property type="entry name" value="HATPase_c"/>
    <property type="match status" value="1"/>
</dbReference>
<evidence type="ECO:0000256" key="11">
    <source>
        <dbReference type="SAM" id="Phobius"/>
    </source>
</evidence>
<evidence type="ECO:0000256" key="4">
    <source>
        <dbReference type="ARBA" id="ARBA00022553"/>
    </source>
</evidence>
<dbReference type="PROSITE" id="PS50109">
    <property type="entry name" value="HIS_KIN"/>
    <property type="match status" value="1"/>
</dbReference>
<keyword evidence="9" id="KW-0902">Two-component regulatory system</keyword>
<dbReference type="PANTHER" id="PTHR45436">
    <property type="entry name" value="SENSOR HISTIDINE KINASE YKOH"/>
    <property type="match status" value="1"/>
</dbReference>
<comment type="subcellular location">
    <subcellularLocation>
        <location evidence="2">Cell membrane</location>
    </subcellularLocation>
</comment>
<dbReference type="InterPro" id="IPR003661">
    <property type="entry name" value="HisK_dim/P_dom"/>
</dbReference>
<sequence length="387" mass="42390">MSQPLNRRHIPRRPGLRGMRGRLILGFISVALLTSVATVVLMYIVLAYLYRNDRLESTSEMFYGLLPNDPTSRQIAYIVIGISLGLLLLMVLLAQFATRRVLRPVRKLAGVASRLAAGDLRIRLTSTGQDEMTELVYTFNEMASALQTKVAELHRMHTMAQRFASDVSHELRTPLAAMVAVTDLLDEQADRFDGDAAAAARLISRETSNLNRLVADLIEISRFDAGSAALSVDAVHLAEAVRNCLRVRGWTQQVVVEPLPDLRVQVDPRRLDVIIANLVGNALRHGAPPVTIRAWAHRWAGRGWVSVRVSDRGPGMPAEVLPHVFDRFYKADTARTRSEGSGLGLAIAWENARLHEGSIEAANSPDGGAAFTLHLPVSPASAPALPD</sequence>
<dbReference type="Gene3D" id="6.10.340.10">
    <property type="match status" value="1"/>
</dbReference>
<dbReference type="InterPro" id="IPR036890">
    <property type="entry name" value="HATPase_C_sf"/>
</dbReference>
<evidence type="ECO:0000256" key="2">
    <source>
        <dbReference type="ARBA" id="ARBA00004236"/>
    </source>
</evidence>